<comment type="similarity">
    <text evidence="1">Belongs to the nitronate monooxygenase family. NMO class I subfamily.</text>
</comment>
<dbReference type="EMBL" id="CP015118">
    <property type="protein sequence ID" value="ARN19628.1"/>
    <property type="molecule type" value="Genomic_DNA"/>
</dbReference>
<dbReference type="AlphaFoldDB" id="A0A1W6L665"/>
<accession>A0A1W6L665</accession>
<name>A0A1W6L665_9BURK</name>
<dbReference type="PANTHER" id="PTHR42747:SF4">
    <property type="entry name" value="BLR1330 PROTEIN"/>
    <property type="match status" value="1"/>
</dbReference>
<proteinExistence type="inferred from homology"/>
<dbReference type="RefSeq" id="WP_085749891.1">
    <property type="nucleotide sequence ID" value="NZ_BSPR01000003.1"/>
</dbReference>
<dbReference type="InterPro" id="IPR004136">
    <property type="entry name" value="NMO"/>
</dbReference>
<dbReference type="CDD" id="cd04730">
    <property type="entry name" value="NPD_like"/>
    <property type="match status" value="1"/>
</dbReference>
<dbReference type="InterPro" id="IPR013785">
    <property type="entry name" value="Aldolase_TIM"/>
</dbReference>
<gene>
    <name evidence="6" type="ORF">A4W93_06685</name>
</gene>
<keyword evidence="7" id="KW-1185">Reference proteome</keyword>
<reference evidence="6 7" key="1">
    <citation type="submission" date="2016-04" db="EMBL/GenBank/DDBJ databases">
        <title>Complete genome sequence of natural rubber-degrading, novel Gram-negative bacterium, Rhizobacter gummiphilus strain NS21.</title>
        <authorList>
            <person name="Tabata M."/>
            <person name="Kasai D."/>
            <person name="Fukuda M."/>
        </authorList>
    </citation>
    <scope>NUCLEOTIDE SEQUENCE [LARGE SCALE GENOMIC DNA]</scope>
    <source>
        <strain evidence="6 7">NS21</strain>
    </source>
</reference>
<keyword evidence="3" id="KW-0288">FMN</keyword>
<protein>
    <submittedName>
        <fullName evidence="6">2-nitropropane dioxygenase</fullName>
    </submittedName>
</protein>
<evidence type="ECO:0000256" key="5">
    <source>
        <dbReference type="ARBA" id="ARBA00023033"/>
    </source>
</evidence>
<keyword evidence="5" id="KW-0503">Monooxygenase</keyword>
<sequence>MTLDRNLTPSQRDFLSLMDRSTLPMMAAPMFLVSGPELVIACAKAGIIGSYPAANARNIEVLDDWMARTRDGVQQGDAEAPWALNMIVHSSYDRFDRELELVLRYRPKIVSTALGSPRRVLDAVHGYGGIVIADVVTPSMARKAADAGVDALVLVTNGAGGHTGHFNPFAFVSEVREFWQGPLGLAGAITSGRDIRAAQLLGADFVLAGTRFIATRESQAADAYREMVVASRIEDLVQTRAVSGVLANWLKPTVEAAGFSEAQLNEEKKIDFSGDIVDAPKAWKSVWSAGHGVGGIERVASTADVVAELHRGYVTALQDESVQLRALAERHLNQ</sequence>
<keyword evidence="4" id="KW-0560">Oxidoreductase</keyword>
<evidence type="ECO:0000313" key="7">
    <source>
        <dbReference type="Proteomes" id="UP000193427"/>
    </source>
</evidence>
<dbReference type="PANTHER" id="PTHR42747">
    <property type="entry name" value="NITRONATE MONOOXYGENASE-RELATED"/>
    <property type="match status" value="1"/>
</dbReference>
<dbReference type="Proteomes" id="UP000193427">
    <property type="component" value="Chromosome"/>
</dbReference>
<dbReference type="GO" id="GO:0051213">
    <property type="term" value="F:dioxygenase activity"/>
    <property type="evidence" value="ECO:0007669"/>
    <property type="project" value="UniProtKB-KW"/>
</dbReference>
<dbReference type="STRING" id="946333.A4W93_06685"/>
<evidence type="ECO:0000313" key="6">
    <source>
        <dbReference type="EMBL" id="ARN19628.1"/>
    </source>
</evidence>
<dbReference type="GO" id="GO:0018580">
    <property type="term" value="F:nitronate monooxygenase activity"/>
    <property type="evidence" value="ECO:0007669"/>
    <property type="project" value="InterPro"/>
</dbReference>
<organism evidence="6 7">
    <name type="scientific">Piscinibacter gummiphilus</name>
    <dbReference type="NCBI Taxonomy" id="946333"/>
    <lineage>
        <taxon>Bacteria</taxon>
        <taxon>Pseudomonadati</taxon>
        <taxon>Pseudomonadota</taxon>
        <taxon>Betaproteobacteria</taxon>
        <taxon>Burkholderiales</taxon>
        <taxon>Sphaerotilaceae</taxon>
        <taxon>Piscinibacter</taxon>
    </lineage>
</organism>
<dbReference type="SUPFAM" id="SSF51412">
    <property type="entry name" value="Inosine monophosphate dehydrogenase (IMPDH)"/>
    <property type="match status" value="1"/>
</dbReference>
<evidence type="ECO:0000256" key="1">
    <source>
        <dbReference type="ARBA" id="ARBA00009881"/>
    </source>
</evidence>
<evidence type="ECO:0000256" key="3">
    <source>
        <dbReference type="ARBA" id="ARBA00022643"/>
    </source>
</evidence>
<dbReference type="OrthoDB" id="9778912at2"/>
<dbReference type="Pfam" id="PF03060">
    <property type="entry name" value="NMO"/>
    <property type="match status" value="1"/>
</dbReference>
<evidence type="ECO:0000256" key="2">
    <source>
        <dbReference type="ARBA" id="ARBA00022630"/>
    </source>
</evidence>
<keyword evidence="6" id="KW-0223">Dioxygenase</keyword>
<dbReference type="Gene3D" id="3.20.20.70">
    <property type="entry name" value="Aldolase class I"/>
    <property type="match status" value="1"/>
</dbReference>
<keyword evidence="2" id="KW-0285">Flavoprotein</keyword>
<evidence type="ECO:0000256" key="4">
    <source>
        <dbReference type="ARBA" id="ARBA00023002"/>
    </source>
</evidence>
<dbReference type="KEGG" id="rgu:A4W93_06685"/>